<gene>
    <name evidence="3" type="ORF">QR680_011662</name>
</gene>
<protein>
    <recommendedName>
        <fullName evidence="2">C-type lectin domain-containing protein</fullName>
    </recommendedName>
</protein>
<dbReference type="Gene3D" id="3.10.100.10">
    <property type="entry name" value="Mannose-Binding Protein A, subunit A"/>
    <property type="match status" value="2"/>
</dbReference>
<feature type="domain" description="C-type lectin" evidence="2">
    <location>
        <begin position="668"/>
        <end position="781"/>
    </location>
</feature>
<dbReference type="InterPro" id="IPR016186">
    <property type="entry name" value="C-type_lectin-like/link_sf"/>
</dbReference>
<dbReference type="SUPFAM" id="SSF56436">
    <property type="entry name" value="C-type lectin-like"/>
    <property type="match status" value="2"/>
</dbReference>
<keyword evidence="4" id="KW-1185">Reference proteome</keyword>
<name>A0AA39LZC0_9BILA</name>
<dbReference type="CDD" id="cd00037">
    <property type="entry name" value="CLECT"/>
    <property type="match status" value="2"/>
</dbReference>
<accession>A0AA39LZC0</accession>
<comment type="caution">
    <text evidence="3">The sequence shown here is derived from an EMBL/GenBank/DDBJ whole genome shotgun (WGS) entry which is preliminary data.</text>
</comment>
<evidence type="ECO:0000259" key="2">
    <source>
        <dbReference type="PROSITE" id="PS50041"/>
    </source>
</evidence>
<proteinExistence type="predicted"/>
<sequence length="803" mass="88631">MGILAPFVPLLLSFILAKAELHARELPKGQYFTGKVSLTLTNMESADDCFQELYFEPIDGVNFDATTQTCYGLERICGLSTAEEGQTSFLLNHDSDAMCALDAKDAVNKAVAAHESSGSLRYTKIKEQIGGNYKEKKVETKLDCLREAKQQQFLAYAMTSSDKCLLFETISKFEQQAPCDAAPGKICPSFYLVDYRKIPSSECQVNDESALDVVKGSSECKKDDVLCTKLIRLHTTCHQANPQLIDCECPTGTEKKGEYTGKAVCCPPEMELSRDTHCSPKGFVYSTIYGKYIGSVNFAAKKPQTQPEMNQLCFNVKATPAKISNEKENAELLKLVGAFSTIGLQIPTGTPERKLHTTTDGMEFRWVSDNTDTKGYSNWYPSQPNNGNGGNEAKAELHARELPKGQYFTGKVSLTLTNMESADDCFQDLYFEPIDGVNFDATTQTCYGLERICGLSAAGEGQTSFLLNHDSDAMCALDAKDAVNKAVAAHESSGSLRYTKIKEQIGGNYKEKKVETKLDCLREAKQQQFLAYAMTSSDKCLLFETISKFEQQAPCEASIGKICPSFYLVDYRKIPSSECHVNDESALDVVKGSSECKKDDVLCTKLIRLHTTCHQANPQLIDCECPTGTEKKGEYTGKAVCCPPEMELSRDTHCSPKGFVYSTIYGKYIGSVNFAAKKPQTQPEMNQLCFNVKATPAKISNEKENAELLKLVGAFSTIGLQIPTGTPERKLHTTTDGMEFRWVSDNTDTKGYSNWYPSQPNNGNGGNEIFVRINDKGQWEDVNVLFIGSRIACMTDGVNGLQD</sequence>
<organism evidence="3 4">
    <name type="scientific">Steinernema hermaphroditum</name>
    <dbReference type="NCBI Taxonomy" id="289476"/>
    <lineage>
        <taxon>Eukaryota</taxon>
        <taxon>Metazoa</taxon>
        <taxon>Ecdysozoa</taxon>
        <taxon>Nematoda</taxon>
        <taxon>Chromadorea</taxon>
        <taxon>Rhabditida</taxon>
        <taxon>Tylenchina</taxon>
        <taxon>Panagrolaimomorpha</taxon>
        <taxon>Strongyloidoidea</taxon>
        <taxon>Steinernematidae</taxon>
        <taxon>Steinernema</taxon>
    </lineage>
</organism>
<reference evidence="3" key="1">
    <citation type="submission" date="2023-06" db="EMBL/GenBank/DDBJ databases">
        <title>Genomic analysis of the entomopathogenic nematode Steinernema hermaphroditum.</title>
        <authorList>
            <person name="Schwarz E.M."/>
            <person name="Heppert J.K."/>
            <person name="Baniya A."/>
            <person name="Schwartz H.T."/>
            <person name="Tan C.-H."/>
            <person name="Antoshechkin I."/>
            <person name="Sternberg P.W."/>
            <person name="Goodrich-Blair H."/>
            <person name="Dillman A.R."/>
        </authorList>
    </citation>
    <scope>NUCLEOTIDE SEQUENCE</scope>
    <source>
        <strain evidence="3">PS9179</strain>
        <tissue evidence="3">Whole animal</tissue>
    </source>
</reference>
<dbReference type="EMBL" id="JAUCMV010000002">
    <property type="protein sequence ID" value="KAK0414890.1"/>
    <property type="molecule type" value="Genomic_DNA"/>
</dbReference>
<dbReference type="AlphaFoldDB" id="A0AA39LZC0"/>
<evidence type="ECO:0000256" key="1">
    <source>
        <dbReference type="SAM" id="SignalP"/>
    </source>
</evidence>
<evidence type="ECO:0000313" key="3">
    <source>
        <dbReference type="EMBL" id="KAK0414890.1"/>
    </source>
</evidence>
<dbReference type="InterPro" id="IPR001304">
    <property type="entry name" value="C-type_lectin-like"/>
</dbReference>
<dbReference type="Proteomes" id="UP001175271">
    <property type="component" value="Unassembled WGS sequence"/>
</dbReference>
<evidence type="ECO:0000313" key="4">
    <source>
        <dbReference type="Proteomes" id="UP001175271"/>
    </source>
</evidence>
<dbReference type="InterPro" id="IPR016187">
    <property type="entry name" value="CTDL_fold"/>
</dbReference>
<keyword evidence="1" id="KW-0732">Signal</keyword>
<feature type="signal peptide" evidence="1">
    <location>
        <begin position="1"/>
        <end position="19"/>
    </location>
</feature>
<dbReference type="PROSITE" id="PS50041">
    <property type="entry name" value="C_TYPE_LECTIN_2"/>
    <property type="match status" value="1"/>
</dbReference>
<feature type="chain" id="PRO_5041413000" description="C-type lectin domain-containing protein" evidence="1">
    <location>
        <begin position="20"/>
        <end position="803"/>
    </location>
</feature>
<dbReference type="SMART" id="SM00034">
    <property type="entry name" value="CLECT"/>
    <property type="match status" value="2"/>
</dbReference>